<evidence type="ECO:0000313" key="4">
    <source>
        <dbReference type="WBParaSite" id="scaffold10839_cov223.g15107"/>
    </source>
</evidence>
<feature type="region of interest" description="Disordered" evidence="2">
    <location>
        <begin position="1"/>
        <end position="68"/>
    </location>
</feature>
<evidence type="ECO:0000313" key="3">
    <source>
        <dbReference type="Proteomes" id="UP000887561"/>
    </source>
</evidence>
<reference evidence="4" key="1">
    <citation type="submission" date="2022-11" db="UniProtKB">
        <authorList>
            <consortium name="WormBaseParasite"/>
        </authorList>
    </citation>
    <scope>IDENTIFICATION</scope>
</reference>
<dbReference type="AlphaFoldDB" id="A0A915LH96"/>
<keyword evidence="1" id="KW-0175">Coiled coil</keyword>
<sequence>MPSCTSSSPSSLQQKQHPLSSFSPNSGGSTSSPNASTGSVNGRPLRVAQPPPLATAFTQPAPSTSFPVASCNGNIFKDQKQLHNINSPSYSKQKHSQLPTKNSISNSSNQRLGGLSYTELLELARNQQRQIEANEAELDERRKAVALFGVARKTAGSEREQQQNAQMGN</sequence>
<dbReference type="WBParaSite" id="scaffold10839_cov223.g15107">
    <property type="protein sequence ID" value="scaffold10839_cov223.g15107"/>
    <property type="gene ID" value="scaffold10839_cov223.g15107"/>
</dbReference>
<feature type="compositionally biased region" description="Low complexity" evidence="2">
    <location>
        <begin position="1"/>
        <end position="39"/>
    </location>
</feature>
<evidence type="ECO:0000256" key="2">
    <source>
        <dbReference type="SAM" id="MobiDB-lite"/>
    </source>
</evidence>
<organism evidence="3 4">
    <name type="scientific">Meloidogyne javanica</name>
    <name type="common">Root-knot nematode worm</name>
    <dbReference type="NCBI Taxonomy" id="6303"/>
    <lineage>
        <taxon>Eukaryota</taxon>
        <taxon>Metazoa</taxon>
        <taxon>Ecdysozoa</taxon>
        <taxon>Nematoda</taxon>
        <taxon>Chromadorea</taxon>
        <taxon>Rhabditida</taxon>
        <taxon>Tylenchina</taxon>
        <taxon>Tylenchomorpha</taxon>
        <taxon>Tylenchoidea</taxon>
        <taxon>Meloidogynidae</taxon>
        <taxon>Meloidogyninae</taxon>
        <taxon>Meloidogyne</taxon>
        <taxon>Meloidogyne incognita group</taxon>
    </lineage>
</organism>
<proteinExistence type="predicted"/>
<feature type="coiled-coil region" evidence="1">
    <location>
        <begin position="117"/>
        <end position="144"/>
    </location>
</feature>
<accession>A0A915LH96</accession>
<evidence type="ECO:0000256" key="1">
    <source>
        <dbReference type="SAM" id="Coils"/>
    </source>
</evidence>
<feature type="region of interest" description="Disordered" evidence="2">
    <location>
        <begin position="82"/>
        <end position="111"/>
    </location>
</feature>
<keyword evidence="3" id="KW-1185">Reference proteome</keyword>
<name>A0A915LH96_MELJA</name>
<feature type="compositionally biased region" description="Polar residues" evidence="2">
    <location>
        <begin position="56"/>
        <end position="68"/>
    </location>
</feature>
<dbReference type="Proteomes" id="UP000887561">
    <property type="component" value="Unplaced"/>
</dbReference>
<protein>
    <submittedName>
        <fullName evidence="4">Uncharacterized protein</fullName>
    </submittedName>
</protein>